<name>A0ABZ0RUA8_9BACI</name>
<reference evidence="2 3" key="1">
    <citation type="submission" date="2023-09" db="EMBL/GenBank/DDBJ databases">
        <authorList>
            <person name="Page C.A."/>
            <person name="Perez-Diaz I.M."/>
        </authorList>
    </citation>
    <scope>NUCLEOTIDE SEQUENCE [LARGE SCALE GENOMIC DNA]</scope>
    <source>
        <strain evidence="2 3">Ll15</strain>
    </source>
</reference>
<dbReference type="Gene3D" id="3.40.630.10">
    <property type="entry name" value="Zn peptidases"/>
    <property type="match status" value="1"/>
</dbReference>
<evidence type="ECO:0000313" key="3">
    <source>
        <dbReference type="Proteomes" id="UP001322664"/>
    </source>
</evidence>
<dbReference type="Pfam" id="PF01546">
    <property type="entry name" value="Peptidase_M20"/>
    <property type="match status" value="1"/>
</dbReference>
<dbReference type="RefSeq" id="WP_319835669.1">
    <property type="nucleotide sequence ID" value="NZ_CP137624.1"/>
</dbReference>
<dbReference type="Gene3D" id="3.30.70.360">
    <property type="match status" value="1"/>
</dbReference>
<dbReference type="EMBL" id="CP137624">
    <property type="protein sequence ID" value="WPK10413.1"/>
    <property type="molecule type" value="Genomic_DNA"/>
</dbReference>
<evidence type="ECO:0000259" key="1">
    <source>
        <dbReference type="Pfam" id="PF07687"/>
    </source>
</evidence>
<dbReference type="NCBIfam" id="TIGR01891">
    <property type="entry name" value="amidohydrolases"/>
    <property type="match status" value="1"/>
</dbReference>
<dbReference type="InterPro" id="IPR017439">
    <property type="entry name" value="Amidohydrolase"/>
</dbReference>
<dbReference type="InterPro" id="IPR036264">
    <property type="entry name" value="Bact_exopeptidase_dim_dom"/>
</dbReference>
<dbReference type="InterPro" id="IPR011650">
    <property type="entry name" value="Peptidase_M20_dimer"/>
</dbReference>
<organism evidence="2 3">
    <name type="scientific">Lysinibacillus louembei</name>
    <dbReference type="NCBI Taxonomy" id="1470088"/>
    <lineage>
        <taxon>Bacteria</taxon>
        <taxon>Bacillati</taxon>
        <taxon>Bacillota</taxon>
        <taxon>Bacilli</taxon>
        <taxon>Bacillales</taxon>
        <taxon>Bacillaceae</taxon>
        <taxon>Lysinibacillus</taxon>
    </lineage>
</organism>
<dbReference type="PANTHER" id="PTHR11014:SF122">
    <property type="entry name" value="AMIDOHYDROLASE AMHX"/>
    <property type="match status" value="1"/>
</dbReference>
<dbReference type="PIRSF" id="PIRSF005962">
    <property type="entry name" value="Pept_M20D_amidohydro"/>
    <property type="match status" value="1"/>
</dbReference>
<sequence length="370" mass="40402">MKEKVMQIFEHLHAHGEVSWKEIETTNYLVALFEEAGFQPKRFQNCPGFSVEVSSGSPKVGLRADMDALWQEVNGEMKANHSCGHDAHMAIVTGVMHKLKEIGDIGGTVRAVFQPAEELGNGSLSVIQEGVIDDLDYFYGVHLRPFDEMAFPNCAQGIQHGSCVFVKGQIGGLDHHGARPHKGVNAIEVAASIVHHLGLTYTDPHVAATVKMTNLHAGTENFNIIPGKATFGLDLRAQTNAVMDELQHQVKTVCAQLSAMHQVPIDIEFFDYVPAAAVNEEAAALMAQSIEHVLGCPALPTIVTPGADDFHFYTIERPHLKATMLGLGADVTPGLHDPYMLFNHEAIFNGIEILTDVCLRTLQREKESAV</sequence>
<dbReference type="Pfam" id="PF07687">
    <property type="entry name" value="M20_dimer"/>
    <property type="match status" value="1"/>
</dbReference>
<evidence type="ECO:0000313" key="2">
    <source>
        <dbReference type="EMBL" id="WPK10413.1"/>
    </source>
</evidence>
<protein>
    <submittedName>
        <fullName evidence="2">Amidohydrolase</fullName>
    </submittedName>
</protein>
<dbReference type="InterPro" id="IPR002933">
    <property type="entry name" value="Peptidase_M20"/>
</dbReference>
<dbReference type="SUPFAM" id="SSF55031">
    <property type="entry name" value="Bacterial exopeptidase dimerisation domain"/>
    <property type="match status" value="1"/>
</dbReference>
<proteinExistence type="predicted"/>
<keyword evidence="3" id="KW-1185">Reference proteome</keyword>
<accession>A0ABZ0RUA8</accession>
<dbReference type="Proteomes" id="UP001322664">
    <property type="component" value="Chromosome"/>
</dbReference>
<dbReference type="PANTHER" id="PTHR11014">
    <property type="entry name" value="PEPTIDASE M20 FAMILY MEMBER"/>
    <property type="match status" value="1"/>
</dbReference>
<gene>
    <name evidence="2" type="ORF">R6U77_10785</name>
</gene>
<feature type="domain" description="Peptidase M20 dimerisation" evidence="1">
    <location>
        <begin position="172"/>
        <end position="257"/>
    </location>
</feature>
<dbReference type="SUPFAM" id="SSF53187">
    <property type="entry name" value="Zn-dependent exopeptidases"/>
    <property type="match status" value="1"/>
</dbReference>